<name>A0A501WWZ0_9GAMM</name>
<dbReference type="Pfam" id="PF00571">
    <property type="entry name" value="CBS"/>
    <property type="match status" value="2"/>
</dbReference>
<evidence type="ECO:0000259" key="4">
    <source>
        <dbReference type="PROSITE" id="PS51371"/>
    </source>
</evidence>
<dbReference type="PANTHER" id="PTHR48108:SF31">
    <property type="entry name" value="CBS DOMAIN AND CYCLIC NUCLEOTIDE-REGULATED NUCLEOTIDYLTRANSFERASE"/>
    <property type="match status" value="1"/>
</dbReference>
<protein>
    <submittedName>
        <fullName evidence="5">Cyclic nucleotide-binding/CBS domain-containing protein</fullName>
    </submittedName>
</protein>
<keyword evidence="2" id="KW-0129">CBS domain</keyword>
<evidence type="ECO:0000256" key="1">
    <source>
        <dbReference type="ARBA" id="ARBA00022737"/>
    </source>
</evidence>
<dbReference type="CDD" id="cd04587">
    <property type="entry name" value="CBS_pair_CAP-ED_NT_Pol-beta-like_DUF294_assoc"/>
    <property type="match status" value="1"/>
</dbReference>
<dbReference type="PANTHER" id="PTHR48108">
    <property type="entry name" value="CBS DOMAIN-CONTAINING PROTEIN CBSX2, CHLOROPLASTIC"/>
    <property type="match status" value="1"/>
</dbReference>
<feature type="domain" description="CBS" evidence="4">
    <location>
        <begin position="157"/>
        <end position="213"/>
    </location>
</feature>
<proteinExistence type="predicted"/>
<dbReference type="RefSeq" id="WP_140587912.1">
    <property type="nucleotide sequence ID" value="NZ_VFRR01000008.1"/>
</dbReference>
<dbReference type="Pfam" id="PF00027">
    <property type="entry name" value="cNMP_binding"/>
    <property type="match status" value="1"/>
</dbReference>
<dbReference type="SMART" id="SM00116">
    <property type="entry name" value="CBS"/>
    <property type="match status" value="2"/>
</dbReference>
<comment type="caution">
    <text evidence="5">The sequence shown here is derived from an EMBL/GenBank/DDBJ whole genome shotgun (WGS) entry which is preliminary data.</text>
</comment>
<dbReference type="InterPro" id="IPR005105">
    <property type="entry name" value="GlnD_Uridyltrans_N"/>
</dbReference>
<dbReference type="InterPro" id="IPR018490">
    <property type="entry name" value="cNMP-bd_dom_sf"/>
</dbReference>
<feature type="domain" description="CBS" evidence="4">
    <location>
        <begin position="221"/>
        <end position="276"/>
    </location>
</feature>
<dbReference type="SMART" id="SM00100">
    <property type="entry name" value="cNMP"/>
    <property type="match status" value="1"/>
</dbReference>
<evidence type="ECO:0000259" key="3">
    <source>
        <dbReference type="PROSITE" id="PS50042"/>
    </source>
</evidence>
<dbReference type="CDD" id="cd05401">
    <property type="entry name" value="NT_GlnE_GlnD_like"/>
    <property type="match status" value="1"/>
</dbReference>
<dbReference type="Gene3D" id="3.10.580.10">
    <property type="entry name" value="CBS-domain"/>
    <property type="match status" value="1"/>
</dbReference>
<dbReference type="InterPro" id="IPR051462">
    <property type="entry name" value="CBS_domain-containing"/>
</dbReference>
<evidence type="ECO:0000313" key="5">
    <source>
        <dbReference type="EMBL" id="TPE53988.1"/>
    </source>
</evidence>
<dbReference type="CDD" id="cd00038">
    <property type="entry name" value="CAP_ED"/>
    <property type="match status" value="1"/>
</dbReference>
<dbReference type="InterPro" id="IPR000644">
    <property type="entry name" value="CBS_dom"/>
</dbReference>
<dbReference type="Proteomes" id="UP000315901">
    <property type="component" value="Unassembled WGS sequence"/>
</dbReference>
<dbReference type="Gene3D" id="2.60.120.10">
    <property type="entry name" value="Jelly Rolls"/>
    <property type="match status" value="1"/>
</dbReference>
<keyword evidence="1" id="KW-0677">Repeat</keyword>
<dbReference type="SUPFAM" id="SSF54631">
    <property type="entry name" value="CBS-domain pair"/>
    <property type="match status" value="1"/>
</dbReference>
<dbReference type="InterPro" id="IPR014710">
    <property type="entry name" value="RmlC-like_jellyroll"/>
</dbReference>
<evidence type="ECO:0000313" key="6">
    <source>
        <dbReference type="Proteomes" id="UP000315901"/>
    </source>
</evidence>
<dbReference type="AlphaFoldDB" id="A0A501WWZ0"/>
<dbReference type="PROSITE" id="PS50042">
    <property type="entry name" value="CNMP_BINDING_3"/>
    <property type="match status" value="1"/>
</dbReference>
<dbReference type="InterPro" id="IPR018821">
    <property type="entry name" value="DUF294_put_nucleoTrafse_sb-bd"/>
</dbReference>
<sequence length="618" mass="69769">MDTELIEIRDTLCEYEPFSYLQEDSQLNDMVRDIEIQYLRKGQVVIAPDERNTALFFIRSGAVESRNKDGKLSHRMQEGEVFGYSSLLRGGRSTLSMMAVEDTLVYCIPSRWFLHYYNEVDAFSDFFELSREARLKAAMASQASDLSLMTCPIHTLLRRPPITAEQHVDILTAANIMSQERVSSLLITADDKLVGVLTDRDLRNRVVAKGLDYHHPVHTIMTPDPITIDAGDYASEAVLKMMSANIHHLPVLRDGQVAGVLSTGDLVQRESNSSVFLISDIHKQYDVAGLQRISKRVPQAFVQLVSADANTQMIGNAMSHIGVAFTRRLLELAEQELGPAPIPYCFLALGSQAREEQTINTDQDNALILHNSYDKAKHGEYFAKLSEFVCKGLDECGYPLCTGEFMAMTPKWRLTLKEWQALFNQWMNEPRAEALLHVSIFFDIRGIYGDLTLAKQLHGYICRQAQQQKGFLSALARNANKRTPPLGFFRQFVLDGEGKQMRTFNLKSRGIAPIIDLVRVHSLGLGSSKLNSFERLADIEAAEILPKGRARDLILALEMIGMVRIRHQAEQLAAGEEPDNKVDPESLSEFERRHLRDAFVIVARQQDFLKYRYPGKGN</sequence>
<evidence type="ECO:0000256" key="2">
    <source>
        <dbReference type="PROSITE-ProRule" id="PRU00703"/>
    </source>
</evidence>
<feature type="domain" description="Cyclic nucleotide-binding" evidence="3">
    <location>
        <begin position="23"/>
        <end position="113"/>
    </location>
</feature>
<dbReference type="OrthoDB" id="9808528at2"/>
<accession>A0A501WWZ0</accession>
<dbReference type="Pfam" id="PF03445">
    <property type="entry name" value="DUF294"/>
    <property type="match status" value="1"/>
</dbReference>
<dbReference type="InterPro" id="IPR000595">
    <property type="entry name" value="cNMP-bd_dom"/>
</dbReference>
<organism evidence="5 6">
    <name type="scientific">Maribrevibacterium harenarium</name>
    <dbReference type="NCBI Taxonomy" id="2589817"/>
    <lineage>
        <taxon>Bacteria</taxon>
        <taxon>Pseudomonadati</taxon>
        <taxon>Pseudomonadota</taxon>
        <taxon>Gammaproteobacteria</taxon>
        <taxon>Oceanospirillales</taxon>
        <taxon>Oceanospirillaceae</taxon>
        <taxon>Maribrevibacterium</taxon>
    </lineage>
</organism>
<dbReference type="EMBL" id="VFRR01000008">
    <property type="protein sequence ID" value="TPE53988.1"/>
    <property type="molecule type" value="Genomic_DNA"/>
</dbReference>
<dbReference type="InterPro" id="IPR046342">
    <property type="entry name" value="CBS_dom_sf"/>
</dbReference>
<keyword evidence="6" id="KW-1185">Reference proteome</keyword>
<gene>
    <name evidence="5" type="ORF">FJM67_06180</name>
</gene>
<reference evidence="5 6" key="1">
    <citation type="submission" date="2019-06" db="EMBL/GenBank/DDBJ databases">
        <title>A novel bacterium of genus Marinomonas, isolated from coastal sand.</title>
        <authorList>
            <person name="Huang H."/>
            <person name="Mo K."/>
            <person name="Hu Y."/>
        </authorList>
    </citation>
    <scope>NUCLEOTIDE SEQUENCE [LARGE SCALE GENOMIC DNA]</scope>
    <source>
        <strain evidence="5 6">HB171799</strain>
    </source>
</reference>
<dbReference type="GO" id="GO:0008773">
    <property type="term" value="F:[protein-PII] uridylyltransferase activity"/>
    <property type="evidence" value="ECO:0007669"/>
    <property type="project" value="InterPro"/>
</dbReference>
<dbReference type="PROSITE" id="PS51371">
    <property type="entry name" value="CBS"/>
    <property type="match status" value="2"/>
</dbReference>
<dbReference type="SUPFAM" id="SSF51206">
    <property type="entry name" value="cAMP-binding domain-like"/>
    <property type="match status" value="1"/>
</dbReference>
<dbReference type="Pfam" id="PF10335">
    <property type="entry name" value="DUF294_C"/>
    <property type="match status" value="1"/>
</dbReference>